<evidence type="ECO:0000313" key="3">
    <source>
        <dbReference type="Proteomes" id="UP000215914"/>
    </source>
</evidence>
<organism evidence="2 3">
    <name type="scientific">Helianthus annuus</name>
    <name type="common">Common sunflower</name>
    <dbReference type="NCBI Taxonomy" id="4232"/>
    <lineage>
        <taxon>Eukaryota</taxon>
        <taxon>Viridiplantae</taxon>
        <taxon>Streptophyta</taxon>
        <taxon>Embryophyta</taxon>
        <taxon>Tracheophyta</taxon>
        <taxon>Spermatophyta</taxon>
        <taxon>Magnoliopsida</taxon>
        <taxon>eudicotyledons</taxon>
        <taxon>Gunneridae</taxon>
        <taxon>Pentapetalae</taxon>
        <taxon>asterids</taxon>
        <taxon>campanulids</taxon>
        <taxon>Asterales</taxon>
        <taxon>Asteraceae</taxon>
        <taxon>Asteroideae</taxon>
        <taxon>Heliantheae alliance</taxon>
        <taxon>Heliantheae</taxon>
        <taxon>Helianthus</taxon>
    </lineage>
</organism>
<gene>
    <name evidence="2" type="ORF">HanXRQr2_Chr05g0201881</name>
</gene>
<dbReference type="AlphaFoldDB" id="A0A9K3IY77"/>
<comment type="caution">
    <text evidence="2">The sequence shown here is derived from an EMBL/GenBank/DDBJ whole genome shotgun (WGS) entry which is preliminary data.</text>
</comment>
<proteinExistence type="predicted"/>
<feature type="region of interest" description="Disordered" evidence="1">
    <location>
        <begin position="107"/>
        <end position="135"/>
    </location>
</feature>
<sequence>MGTCFSSKRSKPVVASETIRVVHMDGSLQDYEDPATVDQVITNFPMHYLCTPVEIFQSGLVPLSLNHQLKTGQIYFVLPNSTLKFNTCPDDLTILTRKLMNIAKTGKSCPAKSVPRSPSASPLRSPQGTSQSKFLDRRCGDQGEVIMLNSPKSPMWKPVMDTIVEG</sequence>
<dbReference type="Pfam" id="PF14009">
    <property type="entry name" value="PADRE"/>
    <property type="match status" value="1"/>
</dbReference>
<dbReference type="Gramene" id="mRNA:HanXRQr2_Chr05g0201881">
    <property type="protein sequence ID" value="CDS:HanXRQr2_Chr05g0201881.1"/>
    <property type="gene ID" value="HanXRQr2_Chr05g0201881"/>
</dbReference>
<dbReference type="InterPro" id="IPR025322">
    <property type="entry name" value="PADRE_dom"/>
</dbReference>
<reference evidence="2" key="1">
    <citation type="journal article" date="2017" name="Nature">
        <title>The sunflower genome provides insights into oil metabolism, flowering and Asterid evolution.</title>
        <authorList>
            <person name="Badouin H."/>
            <person name="Gouzy J."/>
            <person name="Grassa C.J."/>
            <person name="Murat F."/>
            <person name="Staton S.E."/>
            <person name="Cottret L."/>
            <person name="Lelandais-Briere C."/>
            <person name="Owens G.L."/>
            <person name="Carrere S."/>
            <person name="Mayjonade B."/>
            <person name="Legrand L."/>
            <person name="Gill N."/>
            <person name="Kane N.C."/>
            <person name="Bowers J.E."/>
            <person name="Hubner S."/>
            <person name="Bellec A."/>
            <person name="Berard A."/>
            <person name="Berges H."/>
            <person name="Blanchet N."/>
            <person name="Boniface M.C."/>
            <person name="Brunel D."/>
            <person name="Catrice O."/>
            <person name="Chaidir N."/>
            <person name="Claudel C."/>
            <person name="Donnadieu C."/>
            <person name="Faraut T."/>
            <person name="Fievet G."/>
            <person name="Helmstetter N."/>
            <person name="King M."/>
            <person name="Knapp S.J."/>
            <person name="Lai Z."/>
            <person name="Le Paslier M.C."/>
            <person name="Lippi Y."/>
            <person name="Lorenzon L."/>
            <person name="Mandel J.R."/>
            <person name="Marage G."/>
            <person name="Marchand G."/>
            <person name="Marquand E."/>
            <person name="Bret-Mestries E."/>
            <person name="Morien E."/>
            <person name="Nambeesan S."/>
            <person name="Nguyen T."/>
            <person name="Pegot-Espagnet P."/>
            <person name="Pouilly N."/>
            <person name="Raftis F."/>
            <person name="Sallet E."/>
            <person name="Schiex T."/>
            <person name="Thomas J."/>
            <person name="Vandecasteele C."/>
            <person name="Vares D."/>
            <person name="Vear F."/>
            <person name="Vautrin S."/>
            <person name="Crespi M."/>
            <person name="Mangin B."/>
            <person name="Burke J.M."/>
            <person name="Salse J."/>
            <person name="Munos S."/>
            <person name="Vincourt P."/>
            <person name="Rieseberg L.H."/>
            <person name="Langlade N.B."/>
        </authorList>
    </citation>
    <scope>NUCLEOTIDE SEQUENCE</scope>
    <source>
        <tissue evidence="2">Leaves</tissue>
    </source>
</reference>
<dbReference type="PANTHER" id="PTHR33052">
    <property type="entry name" value="DUF4228 DOMAIN PROTEIN-RELATED"/>
    <property type="match status" value="1"/>
</dbReference>
<keyword evidence="3" id="KW-1185">Reference proteome</keyword>
<evidence type="ECO:0000313" key="2">
    <source>
        <dbReference type="EMBL" id="KAF5804841.1"/>
    </source>
</evidence>
<reference evidence="2" key="2">
    <citation type="submission" date="2020-06" db="EMBL/GenBank/DDBJ databases">
        <title>Helianthus annuus Genome sequencing and assembly Release 2.</title>
        <authorList>
            <person name="Gouzy J."/>
            <person name="Langlade N."/>
            <person name="Munos S."/>
        </authorList>
    </citation>
    <scope>NUCLEOTIDE SEQUENCE</scope>
    <source>
        <tissue evidence="2">Leaves</tissue>
    </source>
</reference>
<dbReference type="EMBL" id="MNCJ02000320">
    <property type="protein sequence ID" value="KAF5804841.1"/>
    <property type="molecule type" value="Genomic_DNA"/>
</dbReference>
<name>A0A9K3IY77_HELAN</name>
<dbReference type="Proteomes" id="UP000215914">
    <property type="component" value="Unassembled WGS sequence"/>
</dbReference>
<protein>
    <submittedName>
        <fullName evidence="2">Uncharacterized protein</fullName>
    </submittedName>
</protein>
<accession>A0A9K3IY77</accession>
<evidence type="ECO:0000256" key="1">
    <source>
        <dbReference type="SAM" id="MobiDB-lite"/>
    </source>
</evidence>
<feature type="compositionally biased region" description="Low complexity" evidence="1">
    <location>
        <begin position="113"/>
        <end position="126"/>
    </location>
</feature>